<dbReference type="GO" id="GO:0005886">
    <property type="term" value="C:plasma membrane"/>
    <property type="evidence" value="ECO:0007669"/>
    <property type="project" value="UniProtKB-SubCell"/>
</dbReference>
<feature type="transmembrane region" description="Helical" evidence="6">
    <location>
        <begin position="261"/>
        <end position="284"/>
    </location>
</feature>
<protein>
    <submittedName>
        <fullName evidence="7">Arginine permease</fullName>
    </submittedName>
</protein>
<proteinExistence type="predicted"/>
<feature type="transmembrane region" description="Helical" evidence="6">
    <location>
        <begin position="149"/>
        <end position="171"/>
    </location>
</feature>
<gene>
    <name evidence="7" type="primary">lysP_1</name>
    <name evidence="7" type="ORF">NCTC7878_01218</name>
</gene>
<feature type="transmembrane region" description="Helical" evidence="6">
    <location>
        <begin position="358"/>
        <end position="377"/>
    </location>
</feature>
<evidence type="ECO:0000256" key="2">
    <source>
        <dbReference type="ARBA" id="ARBA00022475"/>
    </source>
</evidence>
<dbReference type="Proteomes" id="UP000249913">
    <property type="component" value="Unassembled WGS sequence"/>
</dbReference>
<feature type="transmembrane region" description="Helical" evidence="6">
    <location>
        <begin position="452"/>
        <end position="470"/>
    </location>
</feature>
<dbReference type="PIRSF" id="PIRSF006060">
    <property type="entry name" value="AA_transporter"/>
    <property type="match status" value="1"/>
</dbReference>
<evidence type="ECO:0000256" key="6">
    <source>
        <dbReference type="SAM" id="Phobius"/>
    </source>
</evidence>
<reference evidence="7 8" key="1">
    <citation type="submission" date="2018-06" db="EMBL/GenBank/DDBJ databases">
        <authorList>
            <consortium name="Pathogen Informatics"/>
            <person name="Doyle S."/>
        </authorList>
    </citation>
    <scope>NUCLEOTIDE SEQUENCE [LARGE SCALE GENOMIC DNA]</scope>
    <source>
        <strain evidence="7 8">NCTC7878</strain>
    </source>
</reference>
<feature type="transmembrane region" description="Helical" evidence="6">
    <location>
        <begin position="183"/>
        <end position="203"/>
    </location>
</feature>
<evidence type="ECO:0000256" key="1">
    <source>
        <dbReference type="ARBA" id="ARBA00004651"/>
    </source>
</evidence>
<evidence type="ECO:0000313" key="7">
    <source>
        <dbReference type="EMBL" id="SPZ97828.1"/>
    </source>
</evidence>
<dbReference type="InterPro" id="IPR050367">
    <property type="entry name" value="APC_superfamily"/>
</dbReference>
<organism evidence="7 8">
    <name type="scientific">Staphylococcus aureus</name>
    <dbReference type="NCBI Taxonomy" id="1280"/>
    <lineage>
        <taxon>Bacteria</taxon>
        <taxon>Bacillati</taxon>
        <taxon>Bacillota</taxon>
        <taxon>Bacilli</taxon>
        <taxon>Bacillales</taxon>
        <taxon>Staphylococcaceae</taxon>
        <taxon>Staphylococcus</taxon>
    </lineage>
</organism>
<evidence type="ECO:0000256" key="4">
    <source>
        <dbReference type="ARBA" id="ARBA00022989"/>
    </source>
</evidence>
<feature type="transmembrane region" description="Helical" evidence="6">
    <location>
        <begin position="419"/>
        <end position="440"/>
    </location>
</feature>
<keyword evidence="4 6" id="KW-1133">Transmembrane helix</keyword>
<evidence type="ECO:0000256" key="3">
    <source>
        <dbReference type="ARBA" id="ARBA00022692"/>
    </source>
</evidence>
<sequence>MGIEYLRGEFLFMEKKNKQIDRGDLKQNLSEKFVWAIAYGSCIGWGAFILPGDWIKQSGPIAASIGIVIGALLMILIAVSYGALVERFPVSGGAFAFSFLSFGRYVSFFSSWFLTFGYVCVVALNATAFSLLVKFLLPDVLNNGKLYTIAGWDVYITEIIIATVLLLVFMLVTIRGASVSGSLQYYFCVAMVIVVLLMFFGSFFGNNFALENLQPLAEPSKGWLVSIVVIVSVAPWAYVGFDNIPQTAEEFNFAPNKTFKLIVYSLLAASLTYVVMILYTGWLSTSHQSLNGQLWLTGAVTQTAFGYIGLGVLAIAIMMGIFTGLNGFLMSSSRLLFSMGRSGIMPTMFSKLHSKYKTPYVAIIFLVSVSLIAPWLGRTALTWIVDMSSTGVSIAYFITCLSAAKLFSYNKQSNTYAPVYKTFAIIGSFVSFIFLALLLVPGSPAALTAPSYIALLGWLIIGLIFFVIRYPKLKNMDNDELSRLILNRSENEVDDMIEEPEKEKTK</sequence>
<keyword evidence="5 6" id="KW-0472">Membrane</keyword>
<accession>A0A2X2JVD1</accession>
<dbReference type="Pfam" id="PF13520">
    <property type="entry name" value="AA_permease_2"/>
    <property type="match status" value="1"/>
</dbReference>
<feature type="transmembrane region" description="Helical" evidence="6">
    <location>
        <begin position="33"/>
        <end position="50"/>
    </location>
</feature>
<name>A0A2X2JVD1_STAAU</name>
<feature type="transmembrane region" description="Helical" evidence="6">
    <location>
        <begin position="223"/>
        <end position="241"/>
    </location>
</feature>
<dbReference type="PANTHER" id="PTHR42770">
    <property type="entry name" value="AMINO ACID TRANSPORTER-RELATED"/>
    <property type="match status" value="1"/>
</dbReference>
<dbReference type="GO" id="GO:0022857">
    <property type="term" value="F:transmembrane transporter activity"/>
    <property type="evidence" value="ECO:0007669"/>
    <property type="project" value="InterPro"/>
</dbReference>
<comment type="subcellular location">
    <subcellularLocation>
        <location evidence="1">Cell membrane</location>
        <topology evidence="1">Multi-pass membrane protein</topology>
    </subcellularLocation>
</comment>
<feature type="transmembrane region" description="Helical" evidence="6">
    <location>
        <begin position="383"/>
        <end position="407"/>
    </location>
</feature>
<evidence type="ECO:0000313" key="8">
    <source>
        <dbReference type="Proteomes" id="UP000249913"/>
    </source>
</evidence>
<keyword evidence="3 6" id="KW-0812">Transmembrane</keyword>
<feature type="transmembrane region" description="Helical" evidence="6">
    <location>
        <begin position="62"/>
        <end position="82"/>
    </location>
</feature>
<feature type="transmembrane region" description="Helical" evidence="6">
    <location>
        <begin position="113"/>
        <end position="137"/>
    </location>
</feature>
<dbReference type="InterPro" id="IPR002293">
    <property type="entry name" value="AA/rel_permease1"/>
</dbReference>
<feature type="transmembrane region" description="Helical" evidence="6">
    <location>
        <begin position="304"/>
        <end position="337"/>
    </location>
</feature>
<dbReference type="Gene3D" id="1.20.1740.10">
    <property type="entry name" value="Amino acid/polyamine transporter I"/>
    <property type="match status" value="1"/>
</dbReference>
<dbReference type="PANTHER" id="PTHR42770:SF7">
    <property type="entry name" value="MEMBRANE PROTEIN"/>
    <property type="match status" value="1"/>
</dbReference>
<keyword evidence="2" id="KW-1003">Cell membrane</keyword>
<dbReference type="EMBL" id="UAUX01000006">
    <property type="protein sequence ID" value="SPZ97828.1"/>
    <property type="molecule type" value="Genomic_DNA"/>
</dbReference>
<evidence type="ECO:0000256" key="5">
    <source>
        <dbReference type="ARBA" id="ARBA00023136"/>
    </source>
</evidence>
<dbReference type="AlphaFoldDB" id="A0A2X2JVD1"/>